<keyword evidence="2" id="KW-1185">Reference proteome</keyword>
<accession>A0AB35U5R9</accession>
<organism evidence="1 2">
    <name type="scientific">Grylomicrobium aquisgranensis</name>
    <dbReference type="NCBI Taxonomy" id="2926318"/>
    <lineage>
        <taxon>Bacteria</taxon>
        <taxon>Bacillati</taxon>
        <taxon>Bacillota</taxon>
        <taxon>Erysipelotrichia</taxon>
        <taxon>Erysipelotrichales</taxon>
        <taxon>Erysipelotrichaceae</taxon>
        <taxon>Grylomicrobium</taxon>
    </lineage>
</organism>
<dbReference type="Proteomes" id="UP001286174">
    <property type="component" value="Unassembled WGS sequence"/>
</dbReference>
<dbReference type="AlphaFoldDB" id="A0AB35U5R9"/>
<name>A0AB35U5R9_9FIRM</name>
<sequence length="91" mass="10298">MINTIVNLDEIQYEYQDPGNLTESIRTHGMAIAVQVNVTEHGYVCVDGRRRLSACEILAKQDPKFSRIPVVLMNDYSRAGSSFWGNTQNLH</sequence>
<dbReference type="CDD" id="cd16387">
    <property type="entry name" value="ParB_N_Srx"/>
    <property type="match status" value="1"/>
</dbReference>
<gene>
    <name evidence="1" type="ORF">MOZ60_04135</name>
</gene>
<comment type="caution">
    <text evidence="1">The sequence shown here is derived from an EMBL/GenBank/DDBJ whole genome shotgun (WGS) entry which is preliminary data.</text>
</comment>
<evidence type="ECO:0000313" key="2">
    <source>
        <dbReference type="Proteomes" id="UP001286174"/>
    </source>
</evidence>
<evidence type="ECO:0000313" key="1">
    <source>
        <dbReference type="EMBL" id="MDX8419281.1"/>
    </source>
</evidence>
<dbReference type="Gene3D" id="3.90.1530.30">
    <property type="match status" value="1"/>
</dbReference>
<dbReference type="RefSeq" id="WP_370595751.1">
    <property type="nucleotide sequence ID" value="NZ_JALBUR010000007.1"/>
</dbReference>
<reference evidence="1 2" key="1">
    <citation type="submission" date="2022-03" db="EMBL/GenBank/DDBJ databases">
        <title>Novel taxa within the pig intestine.</title>
        <authorList>
            <person name="Wylensek D."/>
            <person name="Bishof K."/>
            <person name="Afrizal A."/>
            <person name="Clavel T."/>
        </authorList>
    </citation>
    <scope>NUCLEOTIDE SEQUENCE [LARGE SCALE GENOMIC DNA]</scope>
    <source>
        <strain evidence="1 2">CLA-KB-P133</strain>
    </source>
</reference>
<dbReference type="SUPFAM" id="SSF110849">
    <property type="entry name" value="ParB/Sulfiredoxin"/>
    <property type="match status" value="1"/>
</dbReference>
<dbReference type="EMBL" id="JALBUR010000007">
    <property type="protein sequence ID" value="MDX8419281.1"/>
    <property type="molecule type" value="Genomic_DNA"/>
</dbReference>
<proteinExistence type="predicted"/>
<protein>
    <submittedName>
        <fullName evidence="1">ParB/RepB/Spo0J family partition protein</fullName>
    </submittedName>
</protein>
<dbReference type="InterPro" id="IPR036086">
    <property type="entry name" value="ParB/Sulfiredoxin_sf"/>
</dbReference>